<organism evidence="2 3">
    <name type="scientific">Hexamita inflata</name>
    <dbReference type="NCBI Taxonomy" id="28002"/>
    <lineage>
        <taxon>Eukaryota</taxon>
        <taxon>Metamonada</taxon>
        <taxon>Diplomonadida</taxon>
        <taxon>Hexamitidae</taxon>
        <taxon>Hexamitinae</taxon>
        <taxon>Hexamita</taxon>
    </lineage>
</organism>
<evidence type="ECO:0000313" key="2">
    <source>
        <dbReference type="EMBL" id="CAL5970542.1"/>
    </source>
</evidence>
<dbReference type="EMBL" id="CAXDID020000001">
    <property type="protein sequence ID" value="CAL5970542.1"/>
    <property type="molecule type" value="Genomic_DNA"/>
</dbReference>
<dbReference type="Proteomes" id="UP001642409">
    <property type="component" value="Unassembled WGS sequence"/>
</dbReference>
<accession>A0ABP1GEI9</accession>
<keyword evidence="1" id="KW-1133">Transmembrane helix</keyword>
<feature type="transmembrane region" description="Helical" evidence="1">
    <location>
        <begin position="52"/>
        <end position="75"/>
    </location>
</feature>
<proteinExistence type="predicted"/>
<protein>
    <submittedName>
        <fullName evidence="2">Hypothetical_protein</fullName>
    </submittedName>
</protein>
<reference evidence="2 3" key="1">
    <citation type="submission" date="2024-07" db="EMBL/GenBank/DDBJ databases">
        <authorList>
            <person name="Akdeniz Z."/>
        </authorList>
    </citation>
    <scope>NUCLEOTIDE SEQUENCE [LARGE SCALE GENOMIC DNA]</scope>
</reference>
<keyword evidence="3" id="KW-1185">Reference proteome</keyword>
<comment type="caution">
    <text evidence="2">The sequence shown here is derived from an EMBL/GenBank/DDBJ whole genome shotgun (WGS) entry which is preliminary data.</text>
</comment>
<keyword evidence="1" id="KW-0812">Transmembrane</keyword>
<sequence>MQNNSKWINALNTFNKPIIFRVFAYVSICLLLAGLVQIVFYSIQNDLMYLDLITGAVFCIIGSLFLGAISVHVCVQLKSVKYILVPCCVNQSERNQIGDQIRTRIQNQNNQLQNEQVIVQMPVQYSSFQSQIQVITPAEVPVM</sequence>
<feature type="transmembrane region" description="Helical" evidence="1">
    <location>
        <begin position="20"/>
        <end position="40"/>
    </location>
</feature>
<gene>
    <name evidence="2" type="ORF">HINF_LOCUS482</name>
</gene>
<evidence type="ECO:0000256" key="1">
    <source>
        <dbReference type="SAM" id="Phobius"/>
    </source>
</evidence>
<keyword evidence="1" id="KW-0472">Membrane</keyword>
<name>A0ABP1GEI9_9EUKA</name>
<evidence type="ECO:0000313" key="3">
    <source>
        <dbReference type="Proteomes" id="UP001642409"/>
    </source>
</evidence>